<dbReference type="EMBL" id="MAYS01000557">
    <property type="protein sequence ID" value="OFC59900.1"/>
    <property type="molecule type" value="Genomic_DNA"/>
</dbReference>
<protein>
    <submittedName>
        <fullName evidence="2">Antitoxin of toxin-antitoxin stability system</fullName>
    </submittedName>
</protein>
<dbReference type="SUPFAM" id="SSF143120">
    <property type="entry name" value="YefM-like"/>
    <property type="match status" value="1"/>
</dbReference>
<evidence type="ECO:0000313" key="2">
    <source>
        <dbReference type="EMBL" id="OFC59900.1"/>
    </source>
</evidence>
<dbReference type="Proteomes" id="UP000243534">
    <property type="component" value="Unassembled WGS sequence"/>
</dbReference>
<name>A0A1E7YVJ9_9GAMM</name>
<dbReference type="OrthoDB" id="5297687at2"/>
<evidence type="ECO:0000313" key="3">
    <source>
        <dbReference type="Proteomes" id="UP000243534"/>
    </source>
</evidence>
<organism evidence="2 3">
    <name type="scientific">Candidatus Erwinia dacicola</name>
    <dbReference type="NCBI Taxonomy" id="252393"/>
    <lineage>
        <taxon>Bacteria</taxon>
        <taxon>Pseudomonadati</taxon>
        <taxon>Pseudomonadota</taxon>
        <taxon>Gammaproteobacteria</taxon>
        <taxon>Enterobacterales</taxon>
        <taxon>Erwiniaceae</taxon>
        <taxon>Erwinia</taxon>
    </lineage>
</organism>
<comment type="similarity">
    <text evidence="1">Belongs to the phD/YefM antitoxin family.</text>
</comment>
<gene>
    <name evidence="2" type="ORF">BBW68_02305</name>
</gene>
<sequence>MLQTILSRSSVSVTEFRRRPVECVRAGNGEAIAILSNNEPVFYCIPAKEYGELLQELEDAKSKLKAVSN</sequence>
<proteinExistence type="inferred from homology"/>
<dbReference type="NCBIfam" id="TIGR01552">
    <property type="entry name" value="phd_fam"/>
    <property type="match status" value="1"/>
</dbReference>
<evidence type="ECO:0000256" key="1">
    <source>
        <dbReference type="ARBA" id="ARBA00009981"/>
    </source>
</evidence>
<reference evidence="2 3" key="1">
    <citation type="submission" date="2016-07" db="EMBL/GenBank/DDBJ databases">
        <authorList>
            <person name="Yuval B."/>
        </authorList>
    </citation>
    <scope>NUCLEOTIDE SEQUENCE [LARGE SCALE GENOMIC DNA]</scope>
    <source>
        <strain evidence="2 3">IL</strain>
    </source>
</reference>
<accession>A0A1E7YVJ9</accession>
<comment type="caution">
    <text evidence="2">The sequence shown here is derived from an EMBL/GenBank/DDBJ whole genome shotgun (WGS) entry which is preliminary data.</text>
</comment>
<dbReference type="RefSeq" id="WP_070135780.1">
    <property type="nucleotide sequence ID" value="NZ_LJAM02000428.1"/>
</dbReference>
<dbReference type="AlphaFoldDB" id="A0A1E7YVJ9"/>
<dbReference type="InterPro" id="IPR036165">
    <property type="entry name" value="YefM-like_sf"/>
</dbReference>